<reference evidence="5 6" key="1">
    <citation type="submission" date="2017-06" db="EMBL/GenBank/DDBJ databases">
        <title>Genome sequencing of cyanobaciteial culture collection at National Institute for Environmental Studies (NIES).</title>
        <authorList>
            <person name="Hirose Y."/>
            <person name="Shimura Y."/>
            <person name="Fujisawa T."/>
            <person name="Nakamura Y."/>
            <person name="Kawachi M."/>
        </authorList>
    </citation>
    <scope>NUCLEOTIDE SEQUENCE [LARGE SCALE GENOMIC DNA]</scope>
    <source>
        <strain evidence="5 6">NIES-267</strain>
    </source>
</reference>
<evidence type="ECO:0000313" key="6">
    <source>
        <dbReference type="Proteomes" id="UP000218418"/>
    </source>
</evidence>
<protein>
    <recommendedName>
        <fullName evidence="7">Leucine rich repeat variant</fullName>
    </recommendedName>
</protein>
<keyword evidence="6" id="KW-1185">Reference proteome</keyword>
<sequence>MNENNSIQQTIAALEQDINQARIVAAEPTTNPEILRELALFNDEKTREAVVSNANSPPETLVQLGEEFPSQFLDNPVFPLLILENPNFIQELPLTTLRSILKEENVPEYILEQAADKADVGVQLALANNIKTSKAILKRLNQSRDSEVVEAVNLHVNFVGELVGGVEEKVKELVPKSIPSRHRVNYSSLAVLAQICEIPEFIIEYWVEGLEYKYELLEKLADSPATPTLILKHLVNDSSTSIREKLAQNINTPIETLQKLAEERQGRQACIFLARNVSTPDDALKILSEDKDKWVRMSVVENSNTPSTLLKEMINDADKEVAQTAKQILGERQGDYTCEAIRKNPQTPPEALKKLAQKNPRCITYIAKHANISPEMLLKWSQSTDERLRRDVAENTSLPINILETLAKDDDSTVRRYIAQNPNTPINILFKNFARDTMVVSAIAYQMSNPKFRKYPEAEGILDILAEESTSPLESILQRLIKEGGEWAGKFLARRFDLPIEFLIQLAQADNFKVREAVAQNPRTPSSSLEKLAQALEPSVREAVAQNINTPTSALDKLAKDENSKTRMHTASKLNLSPDVLEELTKDKSAEVRDKAITNPSLAKDSIERILKSENGYRFLKLNPDYFSNRSDIRASVINHYANSKSPSMWVSYITLMQPEISQELLKNKSNSIFWVERLAVAKNPQASQNILENLRKDCNQLVRAAAQNPHR</sequence>
<proteinExistence type="inferred from homology"/>
<evidence type="ECO:0000256" key="4">
    <source>
        <dbReference type="ARBA" id="ARBA00023239"/>
    </source>
</evidence>
<keyword evidence="4" id="KW-0456">Lyase</keyword>
<evidence type="ECO:0000256" key="3">
    <source>
        <dbReference type="ARBA" id="ARBA00022738"/>
    </source>
</evidence>
<keyword evidence="3" id="KW-0605">Phycobilisome</keyword>
<evidence type="ECO:0008006" key="7">
    <source>
        <dbReference type="Google" id="ProtNLM"/>
    </source>
</evidence>
<keyword evidence="2" id="KW-0042">Antenna complex</keyword>
<dbReference type="SUPFAM" id="SSF48371">
    <property type="entry name" value="ARM repeat"/>
    <property type="match status" value="3"/>
</dbReference>
<dbReference type="EMBL" id="AP018227">
    <property type="protein sequence ID" value="BAY81252.1"/>
    <property type="molecule type" value="Genomic_DNA"/>
</dbReference>
<dbReference type="AlphaFoldDB" id="A0A1Z4LJ46"/>
<dbReference type="GO" id="GO:0030089">
    <property type="term" value="C:phycobilisome"/>
    <property type="evidence" value="ECO:0007669"/>
    <property type="project" value="UniProtKB-KW"/>
</dbReference>
<dbReference type="InterPro" id="IPR016024">
    <property type="entry name" value="ARM-type_fold"/>
</dbReference>
<dbReference type="Proteomes" id="UP000218418">
    <property type="component" value="Chromosome"/>
</dbReference>
<gene>
    <name evidence="5" type="ORF">NIES267_07280</name>
</gene>
<evidence type="ECO:0000256" key="1">
    <source>
        <dbReference type="ARBA" id="ARBA00009299"/>
    </source>
</evidence>
<dbReference type="OrthoDB" id="574514at2"/>
<dbReference type="Gene3D" id="1.25.10.10">
    <property type="entry name" value="Leucine-rich Repeat Variant"/>
    <property type="match status" value="3"/>
</dbReference>
<evidence type="ECO:0000313" key="5">
    <source>
        <dbReference type="EMBL" id="BAY81252.1"/>
    </source>
</evidence>
<dbReference type="GO" id="GO:0016829">
    <property type="term" value="F:lyase activity"/>
    <property type="evidence" value="ECO:0007669"/>
    <property type="project" value="UniProtKB-KW"/>
</dbReference>
<dbReference type="InterPro" id="IPR011989">
    <property type="entry name" value="ARM-like"/>
</dbReference>
<comment type="similarity">
    <text evidence="1">Belongs to the CpcE/RpcE/PecE family.</text>
</comment>
<accession>A0A1Z4LJ46</accession>
<evidence type="ECO:0000256" key="2">
    <source>
        <dbReference type="ARBA" id="ARBA00022549"/>
    </source>
</evidence>
<name>A0A1Z4LJ46_9CYAN</name>
<organism evidence="5 6">
    <name type="scientific">Calothrix parasitica NIES-267</name>
    <dbReference type="NCBI Taxonomy" id="1973488"/>
    <lineage>
        <taxon>Bacteria</taxon>
        <taxon>Bacillati</taxon>
        <taxon>Cyanobacteriota</taxon>
        <taxon>Cyanophyceae</taxon>
        <taxon>Nostocales</taxon>
        <taxon>Calotrichaceae</taxon>
        <taxon>Calothrix</taxon>
    </lineage>
</organism>